<dbReference type="Proteomes" id="UP001652620">
    <property type="component" value="Chromosome 3"/>
</dbReference>
<evidence type="ECO:0000259" key="5">
    <source>
        <dbReference type="Pfam" id="PF11566"/>
    </source>
</evidence>
<proteinExistence type="inferred from homology"/>
<evidence type="ECO:0000256" key="3">
    <source>
        <dbReference type="ARBA" id="ARBA00022942"/>
    </source>
</evidence>
<dbReference type="Gene3D" id="3.40.1000.30">
    <property type="match status" value="1"/>
</dbReference>
<sequence>MEKWTHKKFNKSRFLIQKLRYIDMSSGGAGSSTTGATANDFFGWDLLYKTIEKTVDKKSDVLIALAHFLLVKHYKMQCIGIGEDKTVSTEDVGSELLPDGWNDRGKRYALRYLHNGRLYLLIGHNTEDFITMNLLDVKDTKVTNITLNPQEWIKQLKGTLNTMMPEASLISDRYRKELVDPVFTGNTREVTTQTNVNQESRAPNFRDPLAIGGPMRPGGSFRMEPRPFGFPDVGRGDLDPLGRGGPGNLFPMPSRPDFNAGLNPRFDPVGPDGRILRADPNPDHLQPPNFGFDYYM</sequence>
<protein>
    <recommendedName>
        <fullName evidence="2">Proteasome inhibitor PI31 subunit</fullName>
    </recommendedName>
</protein>
<evidence type="ECO:0000256" key="2">
    <source>
        <dbReference type="ARBA" id="ARBA00015575"/>
    </source>
</evidence>
<comment type="similarity">
    <text evidence="1">Belongs to the proteasome inhibitor PI31 family.</text>
</comment>
<dbReference type="InterPro" id="IPR021625">
    <property type="entry name" value="PI31_Prot_N"/>
</dbReference>
<dbReference type="Pfam" id="PF11566">
    <property type="entry name" value="PI31_Prot_N"/>
    <property type="match status" value="1"/>
</dbReference>
<keyword evidence="6" id="KW-1185">Reference proteome</keyword>
<reference evidence="7" key="1">
    <citation type="submission" date="2025-08" db="UniProtKB">
        <authorList>
            <consortium name="RefSeq"/>
        </authorList>
    </citation>
    <scope>IDENTIFICATION</scope>
    <source>
        <tissue evidence="7">Adult</tissue>
    </source>
</reference>
<evidence type="ECO:0000256" key="4">
    <source>
        <dbReference type="SAM" id="MobiDB-lite"/>
    </source>
</evidence>
<dbReference type="PANTHER" id="PTHR13266:SF1">
    <property type="entry name" value="PROTEASOME INHIBITOR PI31 SUBUNIT"/>
    <property type="match status" value="1"/>
</dbReference>
<dbReference type="InterPro" id="IPR045128">
    <property type="entry name" value="PI31-like"/>
</dbReference>
<keyword evidence="3" id="KW-0647">Proteasome</keyword>
<accession>A0ABM3JBS9</accession>
<evidence type="ECO:0000256" key="1">
    <source>
        <dbReference type="ARBA" id="ARBA00006405"/>
    </source>
</evidence>
<feature type="region of interest" description="Disordered" evidence="4">
    <location>
        <begin position="216"/>
        <end position="249"/>
    </location>
</feature>
<gene>
    <name evidence="7" type="primary">LOC105222421</name>
</gene>
<dbReference type="RefSeq" id="XP_049306682.1">
    <property type="nucleotide sequence ID" value="XM_049450725.1"/>
</dbReference>
<dbReference type="PANTHER" id="PTHR13266">
    <property type="entry name" value="PROTEASOME INHIBITOR"/>
    <property type="match status" value="1"/>
</dbReference>
<organism evidence="6 7">
    <name type="scientific">Bactrocera dorsalis</name>
    <name type="common">Oriental fruit fly</name>
    <name type="synonym">Dacus dorsalis</name>
    <dbReference type="NCBI Taxonomy" id="27457"/>
    <lineage>
        <taxon>Eukaryota</taxon>
        <taxon>Metazoa</taxon>
        <taxon>Ecdysozoa</taxon>
        <taxon>Arthropoda</taxon>
        <taxon>Hexapoda</taxon>
        <taxon>Insecta</taxon>
        <taxon>Pterygota</taxon>
        <taxon>Neoptera</taxon>
        <taxon>Endopterygota</taxon>
        <taxon>Diptera</taxon>
        <taxon>Brachycera</taxon>
        <taxon>Muscomorpha</taxon>
        <taxon>Tephritoidea</taxon>
        <taxon>Tephritidae</taxon>
        <taxon>Bactrocera</taxon>
        <taxon>Bactrocera</taxon>
    </lineage>
</organism>
<feature type="domain" description="PI31 proteasome regulator N-terminal" evidence="5">
    <location>
        <begin position="53"/>
        <end position="188"/>
    </location>
</feature>
<name>A0ABM3JBS9_BACDO</name>
<evidence type="ECO:0000313" key="6">
    <source>
        <dbReference type="Proteomes" id="UP001652620"/>
    </source>
</evidence>
<dbReference type="GeneID" id="105222421"/>
<evidence type="ECO:0000313" key="7">
    <source>
        <dbReference type="RefSeq" id="XP_049306682.1"/>
    </source>
</evidence>